<feature type="region of interest" description="Disordered" evidence="1">
    <location>
        <begin position="480"/>
        <end position="532"/>
    </location>
</feature>
<protein>
    <submittedName>
        <fullName evidence="2">Uncharacterized protein</fullName>
    </submittedName>
</protein>
<name>A0A9P6SV58_9FUNG</name>
<feature type="compositionally biased region" description="Polar residues" evidence="1">
    <location>
        <begin position="665"/>
        <end position="678"/>
    </location>
</feature>
<organism evidence="2 3">
    <name type="scientific">Modicella reniformis</name>
    <dbReference type="NCBI Taxonomy" id="1440133"/>
    <lineage>
        <taxon>Eukaryota</taxon>
        <taxon>Fungi</taxon>
        <taxon>Fungi incertae sedis</taxon>
        <taxon>Mucoromycota</taxon>
        <taxon>Mortierellomycotina</taxon>
        <taxon>Mortierellomycetes</taxon>
        <taxon>Mortierellales</taxon>
        <taxon>Mortierellaceae</taxon>
        <taxon>Modicella</taxon>
    </lineage>
</organism>
<feature type="compositionally biased region" description="Polar residues" evidence="1">
    <location>
        <begin position="9"/>
        <end position="18"/>
    </location>
</feature>
<gene>
    <name evidence="2" type="ORF">BGZ65_005103</name>
</gene>
<evidence type="ECO:0000256" key="1">
    <source>
        <dbReference type="SAM" id="MobiDB-lite"/>
    </source>
</evidence>
<dbReference type="EMBL" id="JAAAHW010000073">
    <property type="protein sequence ID" value="KAG0006691.1"/>
    <property type="molecule type" value="Genomic_DNA"/>
</dbReference>
<feature type="region of interest" description="Disordered" evidence="1">
    <location>
        <begin position="40"/>
        <end position="122"/>
    </location>
</feature>
<keyword evidence="3" id="KW-1185">Reference proteome</keyword>
<feature type="compositionally biased region" description="Polar residues" evidence="1">
    <location>
        <begin position="168"/>
        <end position="188"/>
    </location>
</feature>
<feature type="region of interest" description="Disordered" evidence="1">
    <location>
        <begin position="135"/>
        <end position="156"/>
    </location>
</feature>
<feature type="region of interest" description="Disordered" evidence="1">
    <location>
        <begin position="1"/>
        <end position="26"/>
    </location>
</feature>
<feature type="compositionally biased region" description="Low complexity" evidence="1">
    <location>
        <begin position="340"/>
        <end position="364"/>
    </location>
</feature>
<feature type="compositionally biased region" description="Low complexity" evidence="1">
    <location>
        <begin position="485"/>
        <end position="504"/>
    </location>
</feature>
<comment type="caution">
    <text evidence="2">The sequence shown here is derived from an EMBL/GenBank/DDBJ whole genome shotgun (WGS) entry which is preliminary data.</text>
</comment>
<evidence type="ECO:0000313" key="3">
    <source>
        <dbReference type="Proteomes" id="UP000749646"/>
    </source>
</evidence>
<evidence type="ECO:0000313" key="2">
    <source>
        <dbReference type="EMBL" id="KAG0006691.1"/>
    </source>
</evidence>
<proteinExistence type="predicted"/>
<dbReference type="AlphaFoldDB" id="A0A9P6SV58"/>
<feature type="region of interest" description="Disordered" evidence="1">
    <location>
        <begin position="635"/>
        <end position="680"/>
    </location>
</feature>
<feature type="compositionally biased region" description="Low complexity" evidence="1">
    <location>
        <begin position="57"/>
        <end position="86"/>
    </location>
</feature>
<feature type="region of interest" description="Disordered" evidence="1">
    <location>
        <begin position="168"/>
        <end position="234"/>
    </location>
</feature>
<feature type="compositionally biased region" description="Basic and acidic residues" evidence="1">
    <location>
        <begin position="555"/>
        <end position="564"/>
    </location>
</feature>
<feature type="region of interest" description="Disordered" evidence="1">
    <location>
        <begin position="553"/>
        <end position="575"/>
    </location>
</feature>
<dbReference type="OrthoDB" id="2427449at2759"/>
<sequence length="727" mass="77506">MNRDRDPTQVISLSSPASPTDEAAGHSKIKATALLLKQKVAGTNSKPQKLPNKISHPFGLASSAPSSSFSSPTSPSSFAIGSSSSPLTPAATRGVNSDSVLSEDNGHGNYGRGGTIVSGARGDMDIKSMISAREDPAISRNKMAPPGTQPVPAPQKRDIRAGMTRVQLSQPPQVQSGQLAKQQDSSPEATVATMDSKGSNDSSNNDDADLGRRSARRRNGSKALVPSQFAAPSATSSAPLFMQAFQDPTTLAIPALLITDTSTADTDNNINININTNTNTNTNTNINTTNTNTINDSTSDNCLALSVPSGEKPVAPIPLHAQSDTFQVNVVEPRKNSLKTTATSSSSTTAVTSPTTPKESPTTEAFLTALGQQRPSMKSRRHTTSSGSSSSSSLFSHQHGTPPVPPLPHHQPMSVANPTLRQLQTPKIPANLVQARIIQQEEQKRRDEELAKVPITANLRTVKKIQAVLVEDVENDGQGASRLADTLSSPSPSPSDSLLNTSNPKPTRPRSKTATSGSVTGKQRGDRNHVEPVLIPKKLAEQFEHILGRKLAGKGNEEEARKAAEPIVRGQPRKRAVTSSHIRNLVSSWDHKVEEAKEITSEAEQIRLFLEERSAAHAELPKFSKVPLRGSELLQPLPSLPPPPPSTELNGVKKTPRVGGHTKATRSLSEDVTSSTHEATIMPVESISQPITVPETFETKRSGQVLDSKALISRPRRTGVRRPTVAL</sequence>
<accession>A0A9P6SV58</accession>
<feature type="compositionally biased region" description="Polar residues" evidence="1">
    <location>
        <begin position="512"/>
        <end position="521"/>
    </location>
</feature>
<feature type="compositionally biased region" description="Low complexity" evidence="1">
    <location>
        <begin position="385"/>
        <end position="401"/>
    </location>
</feature>
<reference evidence="2" key="1">
    <citation type="journal article" date="2020" name="Fungal Divers.">
        <title>Resolving the Mortierellaceae phylogeny through synthesis of multi-gene phylogenetics and phylogenomics.</title>
        <authorList>
            <person name="Vandepol N."/>
            <person name="Liber J."/>
            <person name="Desiro A."/>
            <person name="Na H."/>
            <person name="Kennedy M."/>
            <person name="Barry K."/>
            <person name="Grigoriev I.V."/>
            <person name="Miller A.N."/>
            <person name="O'Donnell K."/>
            <person name="Stajich J.E."/>
            <person name="Bonito G."/>
        </authorList>
    </citation>
    <scope>NUCLEOTIDE SEQUENCE</scope>
    <source>
        <strain evidence="2">MES-2147</strain>
    </source>
</reference>
<feature type="region of interest" description="Disordered" evidence="1">
    <location>
        <begin position="335"/>
        <end position="414"/>
    </location>
</feature>
<dbReference type="Proteomes" id="UP000749646">
    <property type="component" value="Unassembled WGS sequence"/>
</dbReference>